<dbReference type="KEGG" id="mmar:MODMU_3169"/>
<gene>
    <name evidence="1" type="ordered locus">MODMU_3169</name>
</gene>
<accession>I4EYY0</accession>
<reference evidence="1 2" key="1">
    <citation type="journal article" date="2012" name="J. Bacteriol.">
        <title>Genome Sequence of Radiation-Resistant Modestobacter marinus Strain BC501, a Representative Actinobacterium That Thrives on Calcareous Stone Surfaces.</title>
        <authorList>
            <person name="Normand P."/>
            <person name="Gury J."/>
            <person name="Pujic P."/>
            <person name="Chouaia B."/>
            <person name="Crotti E."/>
            <person name="Brusetti L."/>
            <person name="Daffonchio D."/>
            <person name="Vacherie B."/>
            <person name="Barbe V."/>
            <person name="Medigue C."/>
            <person name="Calteau A."/>
            <person name="Ghodhbane-Gtari F."/>
            <person name="Essoussi I."/>
            <person name="Nouioui I."/>
            <person name="Abbassi-Ghozzi I."/>
            <person name="Gtari M."/>
        </authorList>
    </citation>
    <scope>NUCLEOTIDE SEQUENCE [LARGE SCALE GENOMIC DNA]</scope>
    <source>
        <strain evidence="2">BC 501</strain>
    </source>
</reference>
<dbReference type="HOGENOM" id="CLU_103773_2_2_11"/>
<dbReference type="InterPro" id="IPR005624">
    <property type="entry name" value="PduO/GlcC-like"/>
</dbReference>
<dbReference type="PANTHER" id="PTHR34309">
    <property type="entry name" value="SLR1406 PROTEIN"/>
    <property type="match status" value="1"/>
</dbReference>
<keyword evidence="2" id="KW-1185">Reference proteome</keyword>
<dbReference type="STRING" id="477641.MODMU_3169"/>
<proteinExistence type="predicted"/>
<dbReference type="PANTHER" id="PTHR34309:SF10">
    <property type="entry name" value="SLR1406 PROTEIN"/>
    <property type="match status" value="1"/>
</dbReference>
<protein>
    <recommendedName>
        <fullName evidence="3">Heme-binding protein</fullName>
    </recommendedName>
</protein>
<name>I4EYY0_MODI5</name>
<dbReference type="EMBL" id="FO203431">
    <property type="protein sequence ID" value="CCH88593.1"/>
    <property type="molecule type" value="Genomic_DNA"/>
</dbReference>
<sequence>MEGGRVLTHDQALSLLQAAREESTKLGVPMSFAVMDPAGHLLALIRMDGAPWISTDVAQGKAWTAAAYGAPSAAQKAKMEPMPNFATAVTTMTHGRFTPQTGAVPVYSDGRLVGALGGSGGTGQQDEDVCAAAVTASGYTLS</sequence>
<organism evidence="1 2">
    <name type="scientific">Modestobacter italicus (strain DSM 44449 / CECT 9708 / BC 501)</name>
    <dbReference type="NCBI Taxonomy" id="2732864"/>
    <lineage>
        <taxon>Bacteria</taxon>
        <taxon>Bacillati</taxon>
        <taxon>Actinomycetota</taxon>
        <taxon>Actinomycetes</taxon>
        <taxon>Geodermatophilales</taxon>
        <taxon>Geodermatophilaceae</taxon>
        <taxon>Modestobacter</taxon>
    </lineage>
</organism>
<dbReference type="Pfam" id="PF03928">
    <property type="entry name" value="HbpS-like"/>
    <property type="match status" value="1"/>
</dbReference>
<evidence type="ECO:0008006" key="3">
    <source>
        <dbReference type="Google" id="ProtNLM"/>
    </source>
</evidence>
<dbReference type="Gene3D" id="3.30.450.150">
    <property type="entry name" value="Haem-degrading domain"/>
    <property type="match status" value="1"/>
</dbReference>
<evidence type="ECO:0000313" key="2">
    <source>
        <dbReference type="Proteomes" id="UP000006461"/>
    </source>
</evidence>
<dbReference type="AlphaFoldDB" id="I4EYY0"/>
<dbReference type="InterPro" id="IPR038084">
    <property type="entry name" value="PduO/GlcC-like_sf"/>
</dbReference>
<dbReference type="SUPFAM" id="SSF143744">
    <property type="entry name" value="GlcG-like"/>
    <property type="match status" value="1"/>
</dbReference>
<dbReference type="OrthoDB" id="3732157at2"/>
<dbReference type="OMA" id="NNWAVTI"/>
<dbReference type="Proteomes" id="UP000006461">
    <property type="component" value="Chromosome"/>
</dbReference>
<dbReference type="InterPro" id="IPR052517">
    <property type="entry name" value="GlcG_carb_metab_protein"/>
</dbReference>
<evidence type="ECO:0000313" key="1">
    <source>
        <dbReference type="EMBL" id="CCH88593.1"/>
    </source>
</evidence>
<dbReference type="eggNOG" id="COG3193">
    <property type="taxonomic scope" value="Bacteria"/>
</dbReference>